<dbReference type="Pfam" id="PF01521">
    <property type="entry name" value="Fe-S_biosyn"/>
    <property type="match status" value="1"/>
</dbReference>
<sequence length="132" mass="14484">MSRAAGAIRVVRSRVRPLAPTRAPLTFTPAAIDRLKTLANDEPNNNPVFRIGLRTKGCNGMAYTLEHAEIESKKKFEETVSEDGVTVIIDMKAQMTLLGTEMDYSSNKLEEGFIFSNPNIKGTCGCGESFNI</sequence>
<dbReference type="Gene3D" id="2.60.300.12">
    <property type="entry name" value="HesB-like domain"/>
    <property type="match status" value="1"/>
</dbReference>
<dbReference type="InterPro" id="IPR000361">
    <property type="entry name" value="ATAP_core_dom"/>
</dbReference>
<proteinExistence type="inferred from homology"/>
<evidence type="ECO:0000259" key="3">
    <source>
        <dbReference type="Pfam" id="PF01521"/>
    </source>
</evidence>
<evidence type="ECO:0000256" key="2">
    <source>
        <dbReference type="ARBA" id="ARBA00039743"/>
    </source>
</evidence>
<dbReference type="InterPro" id="IPR017870">
    <property type="entry name" value="FeS_cluster_insertion_CS"/>
</dbReference>
<accession>E4X437</accession>
<dbReference type="GO" id="GO:0051537">
    <property type="term" value="F:2 iron, 2 sulfur cluster binding"/>
    <property type="evidence" value="ECO:0007669"/>
    <property type="project" value="TreeGrafter"/>
</dbReference>
<evidence type="ECO:0000313" key="5">
    <source>
        <dbReference type="Proteomes" id="UP000001307"/>
    </source>
</evidence>
<organism evidence="4">
    <name type="scientific">Oikopleura dioica</name>
    <name type="common">Tunicate</name>
    <dbReference type="NCBI Taxonomy" id="34765"/>
    <lineage>
        <taxon>Eukaryota</taxon>
        <taxon>Metazoa</taxon>
        <taxon>Chordata</taxon>
        <taxon>Tunicata</taxon>
        <taxon>Appendicularia</taxon>
        <taxon>Copelata</taxon>
        <taxon>Oikopleuridae</taxon>
        <taxon>Oikopleura</taxon>
    </lineage>
</organism>
<protein>
    <recommendedName>
        <fullName evidence="2">Iron-sulfur cluster assembly 1 homolog, mitochondrial</fullName>
    </recommendedName>
</protein>
<keyword evidence="5" id="KW-1185">Reference proteome</keyword>
<comment type="similarity">
    <text evidence="1">Belongs to the HesB/IscA family.</text>
</comment>
<name>E4X437_OIKDI</name>
<dbReference type="GO" id="GO:0016226">
    <property type="term" value="P:iron-sulfur cluster assembly"/>
    <property type="evidence" value="ECO:0007669"/>
    <property type="project" value="InterPro"/>
</dbReference>
<dbReference type="InterPro" id="IPR016092">
    <property type="entry name" value="ATAP"/>
</dbReference>
<dbReference type="AlphaFoldDB" id="E4X437"/>
<dbReference type="NCBIfam" id="TIGR00049">
    <property type="entry name" value="iron-sulfur cluster assembly accessory protein"/>
    <property type="match status" value="1"/>
</dbReference>
<dbReference type="InterPro" id="IPR050322">
    <property type="entry name" value="Fe-S_cluster_asmbl/transfer"/>
</dbReference>
<dbReference type="FunFam" id="2.60.300.12:FF:000001">
    <property type="entry name" value="Iron-binding protein IscA"/>
    <property type="match status" value="1"/>
</dbReference>
<reference evidence="4" key="1">
    <citation type="journal article" date="2010" name="Science">
        <title>Plasticity of animal genome architecture unmasked by rapid evolution of a pelagic tunicate.</title>
        <authorList>
            <person name="Denoeud F."/>
            <person name="Henriet S."/>
            <person name="Mungpakdee S."/>
            <person name="Aury J.M."/>
            <person name="Da Silva C."/>
            <person name="Brinkmann H."/>
            <person name="Mikhaleva J."/>
            <person name="Olsen L.C."/>
            <person name="Jubin C."/>
            <person name="Canestro C."/>
            <person name="Bouquet J.M."/>
            <person name="Danks G."/>
            <person name="Poulain J."/>
            <person name="Campsteijn C."/>
            <person name="Adamski M."/>
            <person name="Cross I."/>
            <person name="Yadetie F."/>
            <person name="Muffato M."/>
            <person name="Louis A."/>
            <person name="Butcher S."/>
            <person name="Tsagkogeorga G."/>
            <person name="Konrad A."/>
            <person name="Singh S."/>
            <person name="Jensen M.F."/>
            <person name="Cong E.H."/>
            <person name="Eikeseth-Otteraa H."/>
            <person name="Noel B."/>
            <person name="Anthouard V."/>
            <person name="Porcel B.M."/>
            <person name="Kachouri-Lafond R."/>
            <person name="Nishino A."/>
            <person name="Ugolini M."/>
            <person name="Chourrout P."/>
            <person name="Nishida H."/>
            <person name="Aasland R."/>
            <person name="Huzurbazar S."/>
            <person name="Westhof E."/>
            <person name="Delsuc F."/>
            <person name="Lehrach H."/>
            <person name="Reinhardt R."/>
            <person name="Weissenbach J."/>
            <person name="Roy S.W."/>
            <person name="Artiguenave F."/>
            <person name="Postlethwait J.H."/>
            <person name="Manak J.R."/>
            <person name="Thompson E.M."/>
            <person name="Jaillon O."/>
            <person name="Du Pasquier L."/>
            <person name="Boudinot P."/>
            <person name="Liberles D.A."/>
            <person name="Volff J.N."/>
            <person name="Philippe H."/>
            <person name="Lenhard B."/>
            <person name="Roest Crollius H."/>
            <person name="Wincker P."/>
            <person name="Chourrout D."/>
        </authorList>
    </citation>
    <scope>NUCLEOTIDE SEQUENCE [LARGE SCALE GENOMIC DNA]</scope>
</reference>
<dbReference type="GO" id="GO:0005739">
    <property type="term" value="C:mitochondrion"/>
    <property type="evidence" value="ECO:0007669"/>
    <property type="project" value="TreeGrafter"/>
</dbReference>
<evidence type="ECO:0000313" key="4">
    <source>
        <dbReference type="EMBL" id="CBY23826.1"/>
    </source>
</evidence>
<dbReference type="PROSITE" id="PS01152">
    <property type="entry name" value="HESB"/>
    <property type="match status" value="1"/>
</dbReference>
<dbReference type="OrthoDB" id="333486at2759"/>
<dbReference type="SUPFAM" id="SSF89360">
    <property type="entry name" value="HesB-like domain"/>
    <property type="match status" value="1"/>
</dbReference>
<dbReference type="EMBL" id="FN653024">
    <property type="protein sequence ID" value="CBY23826.1"/>
    <property type="molecule type" value="Genomic_DNA"/>
</dbReference>
<dbReference type="PANTHER" id="PTHR10072">
    <property type="entry name" value="IRON-SULFUR CLUSTER ASSEMBLY PROTEIN"/>
    <property type="match status" value="1"/>
</dbReference>
<dbReference type="InParanoid" id="E4X437"/>
<gene>
    <name evidence="4" type="ORF">GSOID_T00001152001</name>
</gene>
<dbReference type="Proteomes" id="UP000001307">
    <property type="component" value="Unassembled WGS sequence"/>
</dbReference>
<feature type="domain" description="Core" evidence="3">
    <location>
        <begin position="25"/>
        <end position="128"/>
    </location>
</feature>
<dbReference type="InterPro" id="IPR035903">
    <property type="entry name" value="HesB-like_dom_sf"/>
</dbReference>
<evidence type="ECO:0000256" key="1">
    <source>
        <dbReference type="ARBA" id="ARBA00006718"/>
    </source>
</evidence>
<dbReference type="PANTHER" id="PTHR10072:SF41">
    <property type="entry name" value="IRON-SULFUR CLUSTER ASSEMBLY 1 HOMOLOG, MITOCHONDRIAL"/>
    <property type="match status" value="1"/>
</dbReference>